<reference evidence="3" key="1">
    <citation type="journal article" date="2019" name="Int. J. Syst. Evol. Microbiol.">
        <title>The Global Catalogue of Microorganisms (GCM) 10K type strain sequencing project: providing services to taxonomists for standard genome sequencing and annotation.</title>
        <authorList>
            <consortium name="The Broad Institute Genomics Platform"/>
            <consortium name="The Broad Institute Genome Sequencing Center for Infectious Disease"/>
            <person name="Wu L."/>
            <person name="Ma J."/>
        </authorList>
    </citation>
    <scope>NUCLEOTIDE SEQUENCE [LARGE SCALE GENOMIC DNA]</scope>
    <source>
        <strain evidence="3">CCUG 62974</strain>
    </source>
</reference>
<dbReference type="GO" id="GO:0004674">
    <property type="term" value="F:protein serine/threonine kinase activity"/>
    <property type="evidence" value="ECO:0007669"/>
    <property type="project" value="UniProtKB-KW"/>
</dbReference>
<accession>A0ABW3DZN0</accession>
<keyword evidence="2" id="KW-0723">Serine/threonine-protein kinase</keyword>
<feature type="region of interest" description="Disordered" evidence="1">
    <location>
        <begin position="1"/>
        <end position="21"/>
    </location>
</feature>
<keyword evidence="2" id="KW-0418">Kinase</keyword>
<dbReference type="InterPro" id="IPR008979">
    <property type="entry name" value="Galactose-bd-like_sf"/>
</dbReference>
<dbReference type="SUPFAM" id="SSF49785">
    <property type="entry name" value="Galactose-binding domain-like"/>
    <property type="match status" value="1"/>
</dbReference>
<organism evidence="2 3">
    <name type="scientific">Streptosporangium algeriense</name>
    <dbReference type="NCBI Taxonomy" id="1682748"/>
    <lineage>
        <taxon>Bacteria</taxon>
        <taxon>Bacillati</taxon>
        <taxon>Actinomycetota</taxon>
        <taxon>Actinomycetes</taxon>
        <taxon>Streptosporangiales</taxon>
        <taxon>Streptosporangiaceae</taxon>
        <taxon>Streptosporangium</taxon>
    </lineage>
</organism>
<dbReference type="Gene3D" id="2.60.120.260">
    <property type="entry name" value="Galactose-binding domain-like"/>
    <property type="match status" value="1"/>
</dbReference>
<proteinExistence type="predicted"/>
<keyword evidence="3" id="KW-1185">Reference proteome</keyword>
<gene>
    <name evidence="2" type="ORF">ACFQ08_28665</name>
</gene>
<evidence type="ECO:0000313" key="3">
    <source>
        <dbReference type="Proteomes" id="UP001597024"/>
    </source>
</evidence>
<dbReference type="EMBL" id="JBHTHX010001373">
    <property type="protein sequence ID" value="MFD0888526.1"/>
    <property type="molecule type" value="Genomic_DNA"/>
</dbReference>
<comment type="caution">
    <text evidence="2">The sequence shown here is derived from an EMBL/GenBank/DDBJ whole genome shotgun (WGS) entry which is preliminary data.</text>
</comment>
<feature type="non-terminal residue" evidence="2">
    <location>
        <position position="1"/>
    </location>
</feature>
<feature type="compositionally biased region" description="Low complexity" evidence="1">
    <location>
        <begin position="11"/>
        <end position="21"/>
    </location>
</feature>
<feature type="region of interest" description="Disordered" evidence="1">
    <location>
        <begin position="37"/>
        <end position="66"/>
    </location>
</feature>
<evidence type="ECO:0000256" key="1">
    <source>
        <dbReference type="SAM" id="MobiDB-lite"/>
    </source>
</evidence>
<sequence length="178" mass="18773">AWTIGRSIGNAGTPTTGVTATPTQAAPVATHEVKPKSAIGFDPFGADGQERPELAPNAVDSKSSTDWHSESYTSADFGNLKKGVGLLLDLGQSVPVKQVTVDFGSLSPSGTVELRIGNSADLNDLKAVHKFSGLSGKKTYSADSAEKGRYVLIWFTKLPPYQGMFRGSVFDVKVTAVK</sequence>
<name>A0ABW3DZN0_9ACTN</name>
<evidence type="ECO:0000313" key="2">
    <source>
        <dbReference type="EMBL" id="MFD0888526.1"/>
    </source>
</evidence>
<dbReference type="Proteomes" id="UP001597024">
    <property type="component" value="Unassembled WGS sequence"/>
</dbReference>
<keyword evidence="2" id="KW-0808">Transferase</keyword>
<protein>
    <submittedName>
        <fullName evidence="2">Serine/threonine protein kinase</fullName>
    </submittedName>
</protein>